<comment type="catalytic activity">
    <reaction evidence="1">
        <text>ATP + protein L-histidine = ADP + protein N-phospho-L-histidine.</text>
        <dbReference type="EC" id="2.7.13.3"/>
    </reaction>
</comment>
<dbReference type="EC" id="2.7.13.3" evidence="3"/>
<evidence type="ECO:0000259" key="14">
    <source>
        <dbReference type="PROSITE" id="PS50109"/>
    </source>
</evidence>
<evidence type="ECO:0000256" key="10">
    <source>
        <dbReference type="ARBA" id="ARBA00022840"/>
    </source>
</evidence>
<keyword evidence="4" id="KW-1003">Cell membrane</keyword>
<feature type="transmembrane region" description="Helical" evidence="13">
    <location>
        <begin position="170"/>
        <end position="192"/>
    </location>
</feature>
<protein>
    <recommendedName>
        <fullName evidence="3">histidine kinase</fullName>
        <ecNumber evidence="3">2.7.13.3</ecNumber>
    </recommendedName>
</protein>
<keyword evidence="12" id="KW-0902">Two-component regulatory system</keyword>
<dbReference type="CDD" id="cd00082">
    <property type="entry name" value="HisKA"/>
    <property type="match status" value="1"/>
</dbReference>
<dbReference type="Pfam" id="PF02518">
    <property type="entry name" value="HATPase_c"/>
    <property type="match status" value="1"/>
</dbReference>
<dbReference type="PANTHER" id="PTHR43065:SF10">
    <property type="entry name" value="PEROXIDE STRESS-ACTIVATED HISTIDINE KINASE MAK3"/>
    <property type="match status" value="1"/>
</dbReference>
<accession>A0A660SL38</accession>
<evidence type="ECO:0000256" key="9">
    <source>
        <dbReference type="ARBA" id="ARBA00022777"/>
    </source>
</evidence>
<gene>
    <name evidence="15" type="ORF">DRP53_02325</name>
</gene>
<dbReference type="Pfam" id="PF00512">
    <property type="entry name" value="HisKA"/>
    <property type="match status" value="1"/>
</dbReference>
<keyword evidence="11 13" id="KW-1133">Transmembrane helix</keyword>
<keyword evidence="9" id="KW-0418">Kinase</keyword>
<keyword evidence="10" id="KW-0067">ATP-binding</keyword>
<keyword evidence="13" id="KW-0472">Membrane</keyword>
<dbReference type="InterPro" id="IPR036097">
    <property type="entry name" value="HisK_dim/P_sf"/>
</dbReference>
<dbReference type="CDD" id="cd18774">
    <property type="entry name" value="PDC2_HK_sensor"/>
    <property type="match status" value="1"/>
</dbReference>
<sequence>MIKRLLLPFLVFFLITIVVVNIYLWRNYLLIQKELEGALANRLISIATAIAADIDNLKELDEKRPYFDQLIRSMGIYNIYILDSEGKIRYRHKQLKFLKGPDPHLALDRPAILSALSGEASATPLYKETEVYLKSGYAPIFDLYGGVIGVVGVVADAPFFSLLVDFERKGLLLNLILILALITISIGFAIVLRRISRIEENIVLTNTFAVLGQLASTVAHEIKNPLSIITAAADRLRKRPDDQKAIEFIKEETKRIDQIVRGYLSLGRRDFKGEVDINRIAEEVVETLRPRLSDKRVGIELKLDPKMGKIMANPGAMRQVLINLLTNSYEAIEEEGKILIQTGFEKGKKLITVADTGMGIDQKEFKRIFSPFYTTKSKGSGLGLFVVKRTIESLGGRISLDRIDGYNTTIRIELPDEDTDR</sequence>
<dbReference type="Proteomes" id="UP000268469">
    <property type="component" value="Unassembled WGS sequence"/>
</dbReference>
<dbReference type="SUPFAM" id="SSF55874">
    <property type="entry name" value="ATPase domain of HSP90 chaperone/DNA topoisomerase II/histidine kinase"/>
    <property type="match status" value="1"/>
</dbReference>
<dbReference type="InterPro" id="IPR003594">
    <property type="entry name" value="HATPase_dom"/>
</dbReference>
<evidence type="ECO:0000256" key="13">
    <source>
        <dbReference type="SAM" id="Phobius"/>
    </source>
</evidence>
<organism evidence="15 16">
    <name type="scientific">candidate division WOR-3 bacterium</name>
    <dbReference type="NCBI Taxonomy" id="2052148"/>
    <lineage>
        <taxon>Bacteria</taxon>
        <taxon>Bacteria division WOR-3</taxon>
    </lineage>
</organism>
<dbReference type="InterPro" id="IPR005467">
    <property type="entry name" value="His_kinase_dom"/>
</dbReference>
<comment type="subcellular location">
    <subcellularLocation>
        <location evidence="2">Cell membrane</location>
        <topology evidence="2">Multi-pass membrane protein</topology>
    </subcellularLocation>
</comment>
<evidence type="ECO:0000256" key="12">
    <source>
        <dbReference type="ARBA" id="ARBA00023012"/>
    </source>
</evidence>
<evidence type="ECO:0000256" key="2">
    <source>
        <dbReference type="ARBA" id="ARBA00004651"/>
    </source>
</evidence>
<dbReference type="Gene3D" id="1.10.287.130">
    <property type="match status" value="1"/>
</dbReference>
<evidence type="ECO:0000256" key="8">
    <source>
        <dbReference type="ARBA" id="ARBA00022741"/>
    </source>
</evidence>
<dbReference type="InterPro" id="IPR004358">
    <property type="entry name" value="Sig_transdc_His_kin-like_C"/>
</dbReference>
<dbReference type="Gene3D" id="3.30.565.10">
    <property type="entry name" value="Histidine kinase-like ATPase, C-terminal domain"/>
    <property type="match status" value="1"/>
</dbReference>
<dbReference type="PANTHER" id="PTHR43065">
    <property type="entry name" value="SENSOR HISTIDINE KINASE"/>
    <property type="match status" value="1"/>
</dbReference>
<proteinExistence type="predicted"/>
<dbReference type="InterPro" id="IPR029151">
    <property type="entry name" value="Sensor-like_sf"/>
</dbReference>
<feature type="transmembrane region" description="Helical" evidence="13">
    <location>
        <begin position="143"/>
        <end position="164"/>
    </location>
</feature>
<keyword evidence="6" id="KW-0808">Transferase</keyword>
<evidence type="ECO:0000256" key="3">
    <source>
        <dbReference type="ARBA" id="ARBA00012438"/>
    </source>
</evidence>
<feature type="domain" description="Histidine kinase" evidence="14">
    <location>
        <begin position="217"/>
        <end position="418"/>
    </location>
</feature>
<dbReference type="GO" id="GO:0005524">
    <property type="term" value="F:ATP binding"/>
    <property type="evidence" value="ECO:0007669"/>
    <property type="project" value="UniProtKB-KW"/>
</dbReference>
<evidence type="ECO:0000256" key="6">
    <source>
        <dbReference type="ARBA" id="ARBA00022679"/>
    </source>
</evidence>
<keyword evidence="7 13" id="KW-0812">Transmembrane</keyword>
<keyword evidence="8" id="KW-0547">Nucleotide-binding</keyword>
<dbReference type="SMART" id="SM00388">
    <property type="entry name" value="HisKA"/>
    <property type="match status" value="1"/>
</dbReference>
<evidence type="ECO:0000256" key="7">
    <source>
        <dbReference type="ARBA" id="ARBA00022692"/>
    </source>
</evidence>
<evidence type="ECO:0000313" key="16">
    <source>
        <dbReference type="Proteomes" id="UP000268469"/>
    </source>
</evidence>
<evidence type="ECO:0000313" key="15">
    <source>
        <dbReference type="EMBL" id="RKX71202.1"/>
    </source>
</evidence>
<dbReference type="SUPFAM" id="SSF47384">
    <property type="entry name" value="Homodimeric domain of signal transducing histidine kinase"/>
    <property type="match status" value="1"/>
</dbReference>
<name>A0A660SL38_UNCW3</name>
<feature type="transmembrane region" description="Helical" evidence="13">
    <location>
        <begin position="6"/>
        <end position="25"/>
    </location>
</feature>
<evidence type="ECO:0000256" key="11">
    <source>
        <dbReference type="ARBA" id="ARBA00022989"/>
    </source>
</evidence>
<keyword evidence="5" id="KW-0597">Phosphoprotein</keyword>
<dbReference type="EMBL" id="QNBE01000014">
    <property type="protein sequence ID" value="RKX71202.1"/>
    <property type="molecule type" value="Genomic_DNA"/>
</dbReference>
<dbReference type="InterPro" id="IPR036890">
    <property type="entry name" value="HATPase_C_sf"/>
</dbReference>
<evidence type="ECO:0000256" key="5">
    <source>
        <dbReference type="ARBA" id="ARBA00022553"/>
    </source>
</evidence>
<evidence type="ECO:0000256" key="1">
    <source>
        <dbReference type="ARBA" id="ARBA00000085"/>
    </source>
</evidence>
<dbReference type="GO" id="GO:0000155">
    <property type="term" value="F:phosphorelay sensor kinase activity"/>
    <property type="evidence" value="ECO:0007669"/>
    <property type="project" value="InterPro"/>
</dbReference>
<dbReference type="AlphaFoldDB" id="A0A660SL38"/>
<dbReference type="SUPFAM" id="SSF103190">
    <property type="entry name" value="Sensory domain-like"/>
    <property type="match status" value="1"/>
</dbReference>
<dbReference type="SMART" id="SM00387">
    <property type="entry name" value="HATPase_c"/>
    <property type="match status" value="1"/>
</dbReference>
<dbReference type="InterPro" id="IPR003661">
    <property type="entry name" value="HisK_dim/P_dom"/>
</dbReference>
<dbReference type="GO" id="GO:0005886">
    <property type="term" value="C:plasma membrane"/>
    <property type="evidence" value="ECO:0007669"/>
    <property type="project" value="UniProtKB-SubCell"/>
</dbReference>
<evidence type="ECO:0000256" key="4">
    <source>
        <dbReference type="ARBA" id="ARBA00022475"/>
    </source>
</evidence>
<dbReference type="PROSITE" id="PS50109">
    <property type="entry name" value="HIS_KIN"/>
    <property type="match status" value="1"/>
</dbReference>
<reference evidence="15 16" key="1">
    <citation type="submission" date="2018-06" db="EMBL/GenBank/DDBJ databases">
        <title>Extensive metabolic versatility and redundancy in microbially diverse, dynamic hydrothermal sediments.</title>
        <authorList>
            <person name="Dombrowski N."/>
            <person name="Teske A."/>
            <person name="Baker B.J."/>
        </authorList>
    </citation>
    <scope>NUCLEOTIDE SEQUENCE [LARGE SCALE GENOMIC DNA]</scope>
    <source>
        <strain evidence="15">B36_G15</strain>
    </source>
</reference>
<dbReference type="PRINTS" id="PR00344">
    <property type="entry name" value="BCTRLSENSOR"/>
</dbReference>
<comment type="caution">
    <text evidence="15">The sequence shown here is derived from an EMBL/GenBank/DDBJ whole genome shotgun (WGS) entry which is preliminary data.</text>
</comment>